<name>A0A1F6GFH5_9PROT</name>
<accession>A0A1F6GFH5</accession>
<proteinExistence type="predicted"/>
<evidence type="ECO:0000313" key="2">
    <source>
        <dbReference type="EMBL" id="OGG96838.1"/>
    </source>
</evidence>
<dbReference type="EMBL" id="MFNE01000008">
    <property type="protein sequence ID" value="OGG96838.1"/>
    <property type="molecule type" value="Genomic_DNA"/>
</dbReference>
<dbReference type="InterPro" id="IPR053574">
    <property type="entry name" value="Cyto_Filament_Comp"/>
</dbReference>
<evidence type="ECO:0008006" key="4">
    <source>
        <dbReference type="Google" id="ProtNLM"/>
    </source>
</evidence>
<dbReference type="NCBIfam" id="NF040882">
    <property type="entry name" value="cfpA_ASD"/>
    <property type="match status" value="1"/>
</dbReference>
<dbReference type="AlphaFoldDB" id="A0A1F6GFH5"/>
<gene>
    <name evidence="2" type="ORF">A2527_00215</name>
</gene>
<dbReference type="Proteomes" id="UP000178449">
    <property type="component" value="Unassembled WGS sequence"/>
</dbReference>
<evidence type="ECO:0000256" key="1">
    <source>
        <dbReference type="SAM" id="MobiDB-lite"/>
    </source>
</evidence>
<sequence>MKVSREKIARGPEFIHPERASAIGSRNSIFRDGRDEYSESGLLVDEEVSKILNHVSAKLPPEVLTKLDVMGGIKSKVHNYYNQNLQNMLNRYLVTVEDELSKKYRNLVDREEYSQLSRYTPRFISDLMTRLGQDKTFTTRAVEQAAGNAYTHLQGHIERSLNEIEQGTSTILAQKTDAGAFIRNESSYCLVKCSFKSNGLKPKTVMDIRLAFNIADNDLRVPIYHYQRPIQQILKEIISNHFHRQIDEKINRINQSLTEDDQPTLSSDQVVFEKLKALESYIGFDNDLADPGNKCYEVIAKKFIDSLEDTFFEMPTAEYDPTNIRENLKHILDEAHILHKGFNNAVNMMTSILDTAKMGFQSLDNLKNGRVCVIREYAETNARELPDETYAIRMSYLDRQQVNAMKTAFDEQSAALLSQVNRAAEVVEKVYAGYRKDKSIKSYKDIADQFLGGGKAAPAVDPRQKGRGPETPVETSTGEERTWSEVLFQEPSQAETDARTNARTNETIKKQLDLMKKKVLEIYKNQHPRDRFVIEERINFLEDQALAFSGLVNPYHLQQGLLVEVDITTVKKKRTTMNALSNVLSEFMYRITKPFADQSILEYPKQEHRIEPTKERRFVSLFEEGEKLAEMSRG</sequence>
<comment type="caution">
    <text evidence="2">The sequence shown here is derived from an EMBL/GenBank/DDBJ whole genome shotgun (WGS) entry which is preliminary data.</text>
</comment>
<organism evidence="2 3">
    <name type="scientific">Candidatus Lambdaproteobacteria bacterium RIFOXYD2_FULL_50_16</name>
    <dbReference type="NCBI Taxonomy" id="1817772"/>
    <lineage>
        <taxon>Bacteria</taxon>
        <taxon>Pseudomonadati</taxon>
        <taxon>Pseudomonadota</taxon>
        <taxon>Candidatus Lambdaproteobacteria</taxon>
    </lineage>
</organism>
<dbReference type="STRING" id="1817772.A2527_00215"/>
<feature type="region of interest" description="Disordered" evidence="1">
    <location>
        <begin position="454"/>
        <end position="481"/>
    </location>
</feature>
<reference evidence="2 3" key="1">
    <citation type="journal article" date="2016" name="Nat. Commun.">
        <title>Thousands of microbial genomes shed light on interconnected biogeochemical processes in an aquifer system.</title>
        <authorList>
            <person name="Anantharaman K."/>
            <person name="Brown C.T."/>
            <person name="Hug L.A."/>
            <person name="Sharon I."/>
            <person name="Castelle C.J."/>
            <person name="Probst A.J."/>
            <person name="Thomas B.C."/>
            <person name="Singh A."/>
            <person name="Wilkins M.J."/>
            <person name="Karaoz U."/>
            <person name="Brodie E.L."/>
            <person name="Williams K.H."/>
            <person name="Hubbard S.S."/>
            <person name="Banfield J.F."/>
        </authorList>
    </citation>
    <scope>NUCLEOTIDE SEQUENCE [LARGE SCALE GENOMIC DNA]</scope>
</reference>
<protein>
    <recommendedName>
        <fullName evidence="4">Cytochrome C oxidase subunit II</fullName>
    </recommendedName>
</protein>
<evidence type="ECO:0000313" key="3">
    <source>
        <dbReference type="Proteomes" id="UP000178449"/>
    </source>
</evidence>